<name>A0A839N3L5_9MICO</name>
<dbReference type="PANTHER" id="PTHR38009">
    <property type="entry name" value="CONSERVED HYPOTHETICAL PHAGE TAIL PROTEIN"/>
    <property type="match status" value="1"/>
</dbReference>
<dbReference type="Pfam" id="PF06841">
    <property type="entry name" value="Phage_T4_gp19"/>
    <property type="match status" value="1"/>
</dbReference>
<dbReference type="PANTHER" id="PTHR38009:SF1">
    <property type="entry name" value="CONSERVED HYPOTHETICAL PHAGE TAIL PROTEIN"/>
    <property type="match status" value="1"/>
</dbReference>
<evidence type="ECO:0000313" key="2">
    <source>
        <dbReference type="Proteomes" id="UP000559182"/>
    </source>
</evidence>
<proteinExistence type="predicted"/>
<accession>A0A839N3L5</accession>
<sequence length="185" mass="20034">MTLLNPLASATGIRLDPPLNHNFVVTMANTSSVGSAISSAALSVLGDVLFGGFSEVSGLDVTQVDEKRHEGGRNGTELRFPTRITWTNLTLTRGVSRISQSGWDWLTGFADGKVKRMDGLIMLLDAHHLPHNVWTFKRAFPVKFTGPTMNALGKEVAVEKLELAHEGLWQLSVLKEGASLLGVNV</sequence>
<dbReference type="NCBIfam" id="TIGR02241">
    <property type="entry name" value="conserved hypothetical phage tail region protein"/>
    <property type="match status" value="1"/>
</dbReference>
<keyword evidence="2" id="KW-1185">Reference proteome</keyword>
<comment type="caution">
    <text evidence="1">The sequence shown here is derived from an EMBL/GenBank/DDBJ whole genome shotgun (WGS) entry which is preliminary data.</text>
</comment>
<reference evidence="1 2" key="1">
    <citation type="submission" date="2020-08" db="EMBL/GenBank/DDBJ databases">
        <title>Sequencing the genomes of 1000 actinobacteria strains.</title>
        <authorList>
            <person name="Klenk H.-P."/>
        </authorList>
    </citation>
    <scope>NUCLEOTIDE SEQUENCE [LARGE SCALE GENOMIC DNA]</scope>
    <source>
        <strain evidence="1 2">DSM 105369</strain>
    </source>
</reference>
<dbReference type="RefSeq" id="WP_183318177.1">
    <property type="nucleotide sequence ID" value="NZ_JACHVQ010000001.1"/>
</dbReference>
<dbReference type="InterPro" id="IPR010667">
    <property type="entry name" value="Phage_T4_Gp19"/>
</dbReference>
<protein>
    <submittedName>
        <fullName evidence="1">Phage tail-like protein</fullName>
    </submittedName>
</protein>
<dbReference type="EMBL" id="JACHVQ010000001">
    <property type="protein sequence ID" value="MBB2890236.1"/>
    <property type="molecule type" value="Genomic_DNA"/>
</dbReference>
<evidence type="ECO:0000313" key="1">
    <source>
        <dbReference type="EMBL" id="MBB2890236.1"/>
    </source>
</evidence>
<dbReference type="Proteomes" id="UP000559182">
    <property type="component" value="Unassembled WGS sequence"/>
</dbReference>
<dbReference type="InterPro" id="IPR011747">
    <property type="entry name" value="CHP02241"/>
</dbReference>
<organism evidence="1 2">
    <name type="scientific">Flexivirga oryzae</name>
    <dbReference type="NCBI Taxonomy" id="1794944"/>
    <lineage>
        <taxon>Bacteria</taxon>
        <taxon>Bacillati</taxon>
        <taxon>Actinomycetota</taxon>
        <taxon>Actinomycetes</taxon>
        <taxon>Micrococcales</taxon>
        <taxon>Dermacoccaceae</taxon>
        <taxon>Flexivirga</taxon>
    </lineage>
</organism>
<dbReference type="AlphaFoldDB" id="A0A839N3L5"/>
<gene>
    <name evidence="1" type="ORF">FHU39_000220</name>
</gene>
<dbReference type="GO" id="GO:0005198">
    <property type="term" value="F:structural molecule activity"/>
    <property type="evidence" value="ECO:0007669"/>
    <property type="project" value="InterPro"/>
</dbReference>